<dbReference type="STRING" id="887144.BJF91_14305"/>
<evidence type="ECO:0000313" key="2">
    <source>
        <dbReference type="EMBL" id="OLP50690.1"/>
    </source>
</evidence>
<keyword evidence="3" id="KW-1185">Reference proteome</keyword>
<dbReference type="PANTHER" id="PTHR35870">
    <property type="entry name" value="PROTEIN, PUTATIVE (AFU_ORTHOLOGUE AFUA_5G03330)-RELATED"/>
    <property type="match status" value="1"/>
</dbReference>
<comment type="caution">
    <text evidence="2">The sequence shown here is derived from an EMBL/GenBank/DDBJ whole genome shotgun (WGS) entry which is preliminary data.</text>
</comment>
<name>A0A1Q9A7X6_9HYPH</name>
<dbReference type="Proteomes" id="UP000185598">
    <property type="component" value="Unassembled WGS sequence"/>
</dbReference>
<gene>
    <name evidence="2" type="ORF">BJF91_14305</name>
</gene>
<protein>
    <recommendedName>
        <fullName evidence="4">DUF4243 domain-containing protein</fullName>
    </recommendedName>
</protein>
<sequence>MPAWGSEFTRTFANHAPMVLCALAEIGGTPAQMRRFFDHYRAYKNLLPFGEPTSPLDATTWASALGERNREPDFRVFFSGEVARLGIDGTLRHYLPVLAPGVAASAFHALMRTAYGVLRRNETDIAIALGYWAATYLALPPASGAPPLTDDPAEVLLRVTQIPAMHELPLHDLLWQNIRDAVALPDFVPVVDWLAIGPQTMARMADVAIRLFAATQHFAALHVVTGLHWIRLIAPYCDADTKDMLLRVFWQAIAALIRELDFPELPSEEAVARWRERPAPDWPEIHAAAAASFDEHDISLAYSASEDMKIYGDPLYRVAAARRLGLIGDYRI</sequence>
<dbReference type="AlphaFoldDB" id="A0A1Q9A7X6"/>
<reference evidence="2 3" key="1">
    <citation type="submission" date="2016-09" db="EMBL/GenBank/DDBJ databases">
        <title>Rhizobium oryziradicis sp. nov., isolated from the root of rice.</title>
        <authorList>
            <person name="Zhao J."/>
            <person name="Zhang X."/>
        </authorList>
    </citation>
    <scope>NUCLEOTIDE SEQUENCE [LARGE SCALE GENOMIC DNA]</scope>
    <source>
        <strain evidence="2 3">14971</strain>
    </source>
</reference>
<dbReference type="PANTHER" id="PTHR35870:SF1">
    <property type="entry name" value="PROTEIN, PUTATIVE (AFU_ORTHOLOGUE AFUA_5G03330)-RELATED"/>
    <property type="match status" value="1"/>
</dbReference>
<keyword evidence="1" id="KW-0560">Oxidoreductase</keyword>
<evidence type="ECO:0008006" key="4">
    <source>
        <dbReference type="Google" id="ProtNLM"/>
    </source>
</evidence>
<accession>A0A1Q9A7X6</accession>
<evidence type="ECO:0000313" key="3">
    <source>
        <dbReference type="Proteomes" id="UP000185598"/>
    </source>
</evidence>
<organism evidence="2 3">
    <name type="scientific">Allorhizobium taibaishanense</name>
    <dbReference type="NCBI Taxonomy" id="887144"/>
    <lineage>
        <taxon>Bacteria</taxon>
        <taxon>Pseudomonadati</taxon>
        <taxon>Pseudomonadota</taxon>
        <taxon>Alphaproteobacteria</taxon>
        <taxon>Hyphomicrobiales</taxon>
        <taxon>Rhizobiaceae</taxon>
        <taxon>Rhizobium/Agrobacterium group</taxon>
        <taxon>Allorhizobium</taxon>
    </lineage>
</organism>
<dbReference type="InterPro" id="IPR025337">
    <property type="entry name" value="Questin_oxidase-like"/>
</dbReference>
<proteinExistence type="predicted"/>
<evidence type="ECO:0000256" key="1">
    <source>
        <dbReference type="ARBA" id="ARBA00023002"/>
    </source>
</evidence>
<dbReference type="GO" id="GO:0016491">
    <property type="term" value="F:oxidoreductase activity"/>
    <property type="evidence" value="ECO:0007669"/>
    <property type="project" value="UniProtKB-KW"/>
</dbReference>
<dbReference type="OrthoDB" id="6457937at2"/>
<dbReference type="EMBL" id="MKIN01000021">
    <property type="protein sequence ID" value="OLP50690.1"/>
    <property type="molecule type" value="Genomic_DNA"/>
</dbReference>
<dbReference type="Pfam" id="PF14027">
    <property type="entry name" value="Questin_oxidase"/>
    <property type="match status" value="1"/>
</dbReference>